<dbReference type="GO" id="GO:0004402">
    <property type="term" value="F:histone acetyltransferase activity"/>
    <property type="evidence" value="ECO:0007669"/>
    <property type="project" value="InterPro"/>
</dbReference>
<keyword evidence="3" id="KW-0804">Transcription</keyword>
<keyword evidence="2" id="KW-0805">Transcription regulation</keyword>
<keyword evidence="8" id="KW-1185">Reference proteome</keyword>
<feature type="domain" description="Nuclear receptor coactivator CREB-bp-like interlocking" evidence="6">
    <location>
        <begin position="17"/>
        <end position="59"/>
    </location>
</feature>
<dbReference type="InterPro" id="IPR009110">
    <property type="entry name" value="Nuc_rcpt_coact"/>
</dbReference>
<feature type="compositionally biased region" description="Low complexity" evidence="5">
    <location>
        <begin position="1"/>
        <end position="20"/>
    </location>
</feature>
<evidence type="ECO:0000259" key="6">
    <source>
        <dbReference type="Pfam" id="PF09030"/>
    </source>
</evidence>
<protein>
    <submittedName>
        <fullName evidence="7">Creb-binding protein</fullName>
    </submittedName>
</protein>
<evidence type="ECO:0000256" key="2">
    <source>
        <dbReference type="ARBA" id="ARBA00023015"/>
    </source>
</evidence>
<dbReference type="GO" id="GO:0000123">
    <property type="term" value="C:histone acetyltransferase complex"/>
    <property type="evidence" value="ECO:0007669"/>
    <property type="project" value="InterPro"/>
</dbReference>
<dbReference type="Proteomes" id="UP000036403">
    <property type="component" value="Unassembled WGS sequence"/>
</dbReference>
<feature type="region of interest" description="Disordered" evidence="5">
    <location>
        <begin position="1"/>
        <end position="27"/>
    </location>
</feature>
<dbReference type="Pfam" id="PF09030">
    <property type="entry name" value="Creb_binding"/>
    <property type="match status" value="1"/>
</dbReference>
<evidence type="ECO:0000256" key="3">
    <source>
        <dbReference type="ARBA" id="ARBA00023163"/>
    </source>
</evidence>
<reference evidence="7 8" key="1">
    <citation type="submission" date="2015-04" db="EMBL/GenBank/DDBJ databases">
        <title>Lasius niger genome sequencing.</title>
        <authorList>
            <person name="Konorov E.A."/>
            <person name="Nikitin M.A."/>
            <person name="Kirill M.V."/>
            <person name="Chang P."/>
        </authorList>
    </citation>
    <scope>NUCLEOTIDE SEQUENCE [LARGE SCALE GENOMIC DNA]</scope>
    <source>
        <tissue evidence="7">Whole</tissue>
    </source>
</reference>
<dbReference type="InterPro" id="IPR014744">
    <property type="entry name" value="Nuc_rcpt_coact_CREBbp"/>
</dbReference>
<accession>A0A0J7KRS7</accession>
<gene>
    <name evidence="7" type="ORF">RF55_6931</name>
</gene>
<dbReference type="OrthoDB" id="7700330at2759"/>
<dbReference type="Gene3D" id="1.10.1630.10">
    <property type="entry name" value="Nuclear receptor coactivator, CREB-bp-like, interlocking domain"/>
    <property type="match status" value="1"/>
</dbReference>
<evidence type="ECO:0000256" key="5">
    <source>
        <dbReference type="SAM" id="MobiDB-lite"/>
    </source>
</evidence>
<evidence type="ECO:0000256" key="4">
    <source>
        <dbReference type="ARBA" id="ARBA00023242"/>
    </source>
</evidence>
<comment type="caution">
    <text evidence="7">The sequence shown here is derived from an EMBL/GenBank/DDBJ whole genome shotgun (WGS) entry which is preliminary data.</text>
</comment>
<name>A0A0J7KRS7_LASNI</name>
<feature type="compositionally biased region" description="Gly residues" evidence="5">
    <location>
        <begin position="61"/>
        <end position="70"/>
    </location>
</feature>
<dbReference type="EMBL" id="LBMM01003908">
    <property type="protein sequence ID" value="KMQ93006.1"/>
    <property type="molecule type" value="Genomic_DNA"/>
</dbReference>
<evidence type="ECO:0000256" key="1">
    <source>
        <dbReference type="ARBA" id="ARBA00022737"/>
    </source>
</evidence>
<dbReference type="AlphaFoldDB" id="A0A0J7KRS7"/>
<dbReference type="GO" id="GO:0003713">
    <property type="term" value="F:transcription coactivator activity"/>
    <property type="evidence" value="ECO:0007669"/>
    <property type="project" value="InterPro"/>
</dbReference>
<evidence type="ECO:0000313" key="8">
    <source>
        <dbReference type="Proteomes" id="UP000036403"/>
    </source>
</evidence>
<sequence>MVQQQNPNLAPQQTPQQQTLGSSYTPEQQNQILQILKSNSQLMAAFIRQRTLVSHQQQPGQHGGGVGGPLGPNKPQQ</sequence>
<keyword evidence="1" id="KW-0677">Repeat</keyword>
<proteinExistence type="predicted"/>
<feature type="region of interest" description="Disordered" evidence="5">
    <location>
        <begin position="52"/>
        <end position="77"/>
    </location>
</feature>
<dbReference type="InterPro" id="IPR037073">
    <property type="entry name" value="Nuc_rcpt_coact_CREBbp_sf"/>
</dbReference>
<organism evidence="7 8">
    <name type="scientific">Lasius niger</name>
    <name type="common">Black garden ant</name>
    <dbReference type="NCBI Taxonomy" id="67767"/>
    <lineage>
        <taxon>Eukaryota</taxon>
        <taxon>Metazoa</taxon>
        <taxon>Ecdysozoa</taxon>
        <taxon>Arthropoda</taxon>
        <taxon>Hexapoda</taxon>
        <taxon>Insecta</taxon>
        <taxon>Pterygota</taxon>
        <taxon>Neoptera</taxon>
        <taxon>Endopterygota</taxon>
        <taxon>Hymenoptera</taxon>
        <taxon>Apocrita</taxon>
        <taxon>Aculeata</taxon>
        <taxon>Formicoidea</taxon>
        <taxon>Formicidae</taxon>
        <taxon>Formicinae</taxon>
        <taxon>Lasius</taxon>
        <taxon>Lasius</taxon>
    </lineage>
</organism>
<dbReference type="SUPFAM" id="SSF69125">
    <property type="entry name" value="Nuclear receptor coactivator interlocking domain"/>
    <property type="match status" value="1"/>
</dbReference>
<evidence type="ECO:0000313" key="7">
    <source>
        <dbReference type="EMBL" id="KMQ93006.1"/>
    </source>
</evidence>
<dbReference type="PaxDb" id="67767-A0A0J7KRS7"/>
<dbReference type="GO" id="GO:0005634">
    <property type="term" value="C:nucleus"/>
    <property type="evidence" value="ECO:0007669"/>
    <property type="project" value="InterPro"/>
</dbReference>
<keyword evidence="4" id="KW-0539">Nucleus</keyword>